<dbReference type="EMBL" id="DSKA01000076">
    <property type="protein sequence ID" value="HEE18110.1"/>
    <property type="molecule type" value="Genomic_DNA"/>
</dbReference>
<evidence type="ECO:0000313" key="4">
    <source>
        <dbReference type="EMBL" id="HFJ54338.1"/>
    </source>
</evidence>
<name>A0A7C2AM14_UNCW3</name>
<dbReference type="InterPro" id="IPR017926">
    <property type="entry name" value="GATASE"/>
</dbReference>
<evidence type="ECO:0000313" key="2">
    <source>
        <dbReference type="EMBL" id="HEA86436.1"/>
    </source>
</evidence>
<comment type="caution">
    <text evidence="3">The sequence shown here is derived from an EMBL/GenBank/DDBJ whole genome shotgun (WGS) entry which is preliminary data.</text>
</comment>
<organism evidence="3">
    <name type="scientific">candidate division WOR-3 bacterium</name>
    <dbReference type="NCBI Taxonomy" id="2052148"/>
    <lineage>
        <taxon>Bacteria</taxon>
        <taxon>Bacteria division WOR-3</taxon>
    </lineage>
</organism>
<dbReference type="PRINTS" id="PR00096">
    <property type="entry name" value="GATASE"/>
</dbReference>
<dbReference type="PROSITE" id="PS51273">
    <property type="entry name" value="GATASE_TYPE_1"/>
    <property type="match status" value="1"/>
</dbReference>
<feature type="domain" description="Glutamine amidotransferase" evidence="1">
    <location>
        <begin position="46"/>
        <end position="187"/>
    </location>
</feature>
<protein>
    <recommendedName>
        <fullName evidence="1">Glutamine amidotransferase domain-containing protein</fullName>
    </recommendedName>
</protein>
<dbReference type="GO" id="GO:0005829">
    <property type="term" value="C:cytosol"/>
    <property type="evidence" value="ECO:0007669"/>
    <property type="project" value="TreeGrafter"/>
</dbReference>
<dbReference type="PANTHER" id="PTHR42695:SF5">
    <property type="entry name" value="GLUTAMINE AMIDOTRANSFERASE YLR126C-RELATED"/>
    <property type="match status" value="1"/>
</dbReference>
<dbReference type="EMBL" id="DSTU01000008">
    <property type="protein sequence ID" value="HFJ54338.1"/>
    <property type="molecule type" value="Genomic_DNA"/>
</dbReference>
<gene>
    <name evidence="3" type="ORF">ENP62_00965</name>
    <name evidence="2" type="ORF">ENP94_00285</name>
    <name evidence="4" type="ORF">ENS16_06575</name>
</gene>
<dbReference type="Pfam" id="PF00117">
    <property type="entry name" value="GATase"/>
    <property type="match status" value="1"/>
</dbReference>
<accession>A0A7C2AM14</accession>
<dbReference type="SUPFAM" id="SSF52317">
    <property type="entry name" value="Class I glutamine amidotransferase-like"/>
    <property type="match status" value="1"/>
</dbReference>
<dbReference type="InterPro" id="IPR044992">
    <property type="entry name" value="ChyE-like"/>
</dbReference>
<proteinExistence type="predicted"/>
<dbReference type="EMBL" id="DSLG01000001">
    <property type="protein sequence ID" value="HEA86436.1"/>
    <property type="molecule type" value="Genomic_DNA"/>
</dbReference>
<dbReference type="AlphaFoldDB" id="A0A7C2AM14"/>
<dbReference type="Gene3D" id="3.40.50.880">
    <property type="match status" value="1"/>
</dbReference>
<reference evidence="3" key="1">
    <citation type="journal article" date="2020" name="mSystems">
        <title>Genome- and Community-Level Interaction Insights into Carbon Utilization and Element Cycling Functions of Hydrothermarchaeota in Hydrothermal Sediment.</title>
        <authorList>
            <person name="Zhou Z."/>
            <person name="Liu Y."/>
            <person name="Xu W."/>
            <person name="Pan J."/>
            <person name="Luo Z.H."/>
            <person name="Li M."/>
        </authorList>
    </citation>
    <scope>NUCLEOTIDE SEQUENCE [LARGE SCALE GENOMIC DNA]</scope>
    <source>
        <strain evidence="3">SpSt-236</strain>
        <strain evidence="2">SpSt-265</strain>
        <strain evidence="4">SpSt-465</strain>
    </source>
</reference>
<dbReference type="InterPro" id="IPR029062">
    <property type="entry name" value="Class_I_gatase-like"/>
</dbReference>
<evidence type="ECO:0000313" key="3">
    <source>
        <dbReference type="EMBL" id="HEE18110.1"/>
    </source>
</evidence>
<dbReference type="PANTHER" id="PTHR42695">
    <property type="entry name" value="GLUTAMINE AMIDOTRANSFERASE YLR126C-RELATED"/>
    <property type="match status" value="1"/>
</dbReference>
<evidence type="ECO:0000259" key="1">
    <source>
        <dbReference type="Pfam" id="PF00117"/>
    </source>
</evidence>
<sequence>MKTLLVNCYLKDAESRLIYYRQMIQPFSEIAELKLEELNPEFDFAPYDAVVLTGSQWMLSERDVSEPVRAALRSLLLPVLGICFGHQLLARSFGAEVKRGPEFIDRMERIRFQPWRLFAGLGPEAEMRESHREYVTPESLERLGWEIGAVSPSCPVEAIRHPRLPLYGVQFHPERSEENGARLFCNFYDIVQSVRTGQG</sequence>